<accession>A1AP21</accession>
<dbReference type="InterPro" id="IPR017850">
    <property type="entry name" value="Alkaline_phosphatase_core_sf"/>
</dbReference>
<dbReference type="eggNOG" id="ENOG502ZB0Q">
    <property type="taxonomic scope" value="Bacteria"/>
</dbReference>
<sequence>MSLAIVDTREWQNLFDLKSGARMEAHGPRVELMKNVLARHPYPGDMAPDSNRWVSDIALELIRGYDPRFVFMTYARQYFSLRYEVMDEAGRKQLVSELFREVERFIAESGFTPLIVGRGDMVPLLGYVDLSRLDGLAIATHWSVRYAGLHNPSQADLKAVAEHPHITRVVSRDEMLRLFGGTSDDSRRLPDYLLVAERGYALRTVSSTMRKPVMIHDAAEHIPLFSPLGAAQDITAIRRLIMDNLGEHRIALIILDGIGIDRFPWSMTPCRNGREWYSYEPGAGQYLAISSGRHRVFDYPTGYKSYDEDGGEKEYPLSGYFTSLPADTIGEGMRERSIAVGNNSMFMHMVTGADLCVECFARNLSNQGALGVIHCQDK</sequence>
<evidence type="ECO:0000313" key="2">
    <source>
        <dbReference type="Proteomes" id="UP000006732"/>
    </source>
</evidence>
<dbReference type="SUPFAM" id="SSF53649">
    <property type="entry name" value="Alkaline phosphatase-like"/>
    <property type="match status" value="1"/>
</dbReference>
<dbReference type="Proteomes" id="UP000006732">
    <property type="component" value="Chromosome"/>
</dbReference>
<organism evidence="1 2">
    <name type="scientific">Pelobacter propionicus (strain DSM 2379 / NBRC 103807 / OttBd1)</name>
    <dbReference type="NCBI Taxonomy" id="338966"/>
    <lineage>
        <taxon>Bacteria</taxon>
        <taxon>Pseudomonadati</taxon>
        <taxon>Thermodesulfobacteriota</taxon>
        <taxon>Desulfuromonadia</taxon>
        <taxon>Desulfuromonadales</taxon>
        <taxon>Desulfuromonadaceae</taxon>
        <taxon>Pelobacter</taxon>
    </lineage>
</organism>
<proteinExistence type="predicted"/>
<dbReference type="EMBL" id="CP000482">
    <property type="protein sequence ID" value="ABK99091.1"/>
    <property type="molecule type" value="Genomic_DNA"/>
</dbReference>
<reference evidence="1 2" key="1">
    <citation type="submission" date="2006-10" db="EMBL/GenBank/DDBJ databases">
        <title>Complete sequence of chromosome of Pelobacter propionicus DSM 2379.</title>
        <authorList>
            <consortium name="US DOE Joint Genome Institute"/>
            <person name="Copeland A."/>
            <person name="Lucas S."/>
            <person name="Lapidus A."/>
            <person name="Barry K."/>
            <person name="Detter J.C."/>
            <person name="Glavina del Rio T."/>
            <person name="Hammon N."/>
            <person name="Israni S."/>
            <person name="Dalin E."/>
            <person name="Tice H."/>
            <person name="Pitluck S."/>
            <person name="Saunders E."/>
            <person name="Brettin T."/>
            <person name="Bruce D."/>
            <person name="Han C."/>
            <person name="Tapia R."/>
            <person name="Schmutz J."/>
            <person name="Larimer F."/>
            <person name="Land M."/>
            <person name="Hauser L."/>
            <person name="Kyrpides N."/>
            <person name="Kim E."/>
            <person name="Lovley D."/>
            <person name="Richardson P."/>
        </authorList>
    </citation>
    <scope>NUCLEOTIDE SEQUENCE [LARGE SCALE GENOMIC DNA]</scope>
    <source>
        <strain evidence="2">DSM 2379 / NBRC 103807 / OttBd1</strain>
    </source>
</reference>
<gene>
    <name evidence="1" type="ordered locus">Ppro_1475</name>
</gene>
<name>A1AP21_PELPD</name>
<dbReference type="OrthoDB" id="5441804at2"/>
<evidence type="ECO:0000313" key="1">
    <source>
        <dbReference type="EMBL" id="ABK99091.1"/>
    </source>
</evidence>
<protein>
    <submittedName>
        <fullName evidence="1">Uncharacterized protein</fullName>
    </submittedName>
</protein>
<keyword evidence="2" id="KW-1185">Reference proteome</keyword>
<dbReference type="AlphaFoldDB" id="A1AP21"/>
<dbReference type="KEGG" id="ppd:Ppro_1475"/>
<dbReference type="HOGENOM" id="CLU_713165_0_0_7"/>
<dbReference type="RefSeq" id="WP_011735384.1">
    <property type="nucleotide sequence ID" value="NC_008609.1"/>
</dbReference>
<dbReference type="STRING" id="338966.Ppro_1475"/>